<name>A0A845GJI2_9BURK</name>
<evidence type="ECO:0000313" key="1">
    <source>
        <dbReference type="EMBL" id="MYM92819.1"/>
    </source>
</evidence>
<proteinExistence type="predicted"/>
<gene>
    <name evidence="1" type="ORF">GTP90_02955</name>
</gene>
<organism evidence="1 2">
    <name type="scientific">Duganella vulcania</name>
    <dbReference type="NCBI Taxonomy" id="2692166"/>
    <lineage>
        <taxon>Bacteria</taxon>
        <taxon>Pseudomonadati</taxon>
        <taxon>Pseudomonadota</taxon>
        <taxon>Betaproteobacteria</taxon>
        <taxon>Burkholderiales</taxon>
        <taxon>Oxalobacteraceae</taxon>
        <taxon>Telluria group</taxon>
        <taxon>Duganella</taxon>
    </lineage>
</organism>
<comment type="caution">
    <text evidence="1">The sequence shown here is derived from an EMBL/GenBank/DDBJ whole genome shotgun (WGS) entry which is preliminary data.</text>
</comment>
<dbReference type="AlphaFoldDB" id="A0A845GJI2"/>
<dbReference type="EMBL" id="WWCX01000001">
    <property type="protein sequence ID" value="MYM92819.1"/>
    <property type="molecule type" value="Genomic_DNA"/>
</dbReference>
<sequence length="399" mass="44731">MELLSRFADALHTAPPAQPGPFPASLWQQIHTRRWAHRNEVDDLAYAMDTRCDGLDLVELAKHAGYPMREVRDRPRFANANWSASKLMAAVDVGGLFILLEQLGFAIEPGPMVQSLAPAIAPLSMMTLAEAEIHTYDRMRRRQRLVLRADASGVLDERADASEVLDGRVDQWRGHAGYRYERMVMENGETSRLTITGPSYRASRRIDTTCPLCGHPYTQGDPESALGHRKAHARVQRLLAPRPNKAMRERLASGAGERVDAAAPAWLHHEVYERARRFKHDFGYDAIQWPTPAARAHRDRRWVGFVFAAPDGAIDGACAFLLRDDGWALQWVWVRPDRRRSGLLAARWSGFLAEFGDFWIECPLSAAMTAFVARHASTGQLAQIAARYPNGAPIREALP</sequence>
<evidence type="ECO:0000313" key="2">
    <source>
        <dbReference type="Proteomes" id="UP000447355"/>
    </source>
</evidence>
<dbReference type="Proteomes" id="UP000447355">
    <property type="component" value="Unassembled WGS sequence"/>
</dbReference>
<evidence type="ECO:0008006" key="3">
    <source>
        <dbReference type="Google" id="ProtNLM"/>
    </source>
</evidence>
<accession>A0A845GJI2</accession>
<dbReference type="RefSeq" id="WP_161082073.1">
    <property type="nucleotide sequence ID" value="NZ_WWCX01000001.1"/>
</dbReference>
<protein>
    <recommendedName>
        <fullName evidence="3">N-acetyltransferase ESCO zinc-finger domain-containing protein</fullName>
    </recommendedName>
</protein>
<reference evidence="1" key="1">
    <citation type="submission" date="2019-12" db="EMBL/GenBank/DDBJ databases">
        <title>Novel species isolated from a subtropical stream in China.</title>
        <authorList>
            <person name="Lu H."/>
        </authorList>
    </citation>
    <scope>NUCLEOTIDE SEQUENCE [LARGE SCALE GENOMIC DNA]</scope>
    <source>
        <strain evidence="1">FT81W</strain>
    </source>
</reference>